<dbReference type="Proteomes" id="UP000504604">
    <property type="component" value="Linkage group LG1"/>
</dbReference>
<protein>
    <submittedName>
        <fullName evidence="2">Uncharacterized protein LOC105172448</fullName>
    </submittedName>
</protein>
<evidence type="ECO:0000313" key="2">
    <source>
        <dbReference type="RefSeq" id="XP_020552649.1"/>
    </source>
</evidence>
<reference evidence="2" key="2">
    <citation type="submission" date="2025-08" db="UniProtKB">
        <authorList>
            <consortium name="RefSeq"/>
        </authorList>
    </citation>
    <scope>IDENTIFICATION</scope>
</reference>
<dbReference type="KEGG" id="sind:105172448"/>
<gene>
    <name evidence="2" type="primary">LOC105172448</name>
</gene>
<keyword evidence="1" id="KW-1185">Reference proteome</keyword>
<reference evidence="1" key="1">
    <citation type="submission" date="2024-10" db="UniProtKB">
        <authorList>
            <consortium name="RefSeq"/>
        </authorList>
    </citation>
    <scope>NUCLEOTIDE SEQUENCE [LARGE SCALE GENOMIC DNA]</scope>
    <source>
        <strain evidence="1">cv. Zhongzhi No. 13</strain>
    </source>
</reference>
<organism evidence="1 2">
    <name type="scientific">Sesamum indicum</name>
    <name type="common">Oriental sesame</name>
    <name type="synonym">Sesamum orientale</name>
    <dbReference type="NCBI Taxonomy" id="4182"/>
    <lineage>
        <taxon>Eukaryota</taxon>
        <taxon>Viridiplantae</taxon>
        <taxon>Streptophyta</taxon>
        <taxon>Embryophyta</taxon>
        <taxon>Tracheophyta</taxon>
        <taxon>Spermatophyta</taxon>
        <taxon>Magnoliopsida</taxon>
        <taxon>eudicotyledons</taxon>
        <taxon>Gunneridae</taxon>
        <taxon>Pentapetalae</taxon>
        <taxon>asterids</taxon>
        <taxon>lamiids</taxon>
        <taxon>Lamiales</taxon>
        <taxon>Pedaliaceae</taxon>
        <taxon>Sesamum</taxon>
    </lineage>
</organism>
<evidence type="ECO:0000313" key="1">
    <source>
        <dbReference type="Proteomes" id="UP000504604"/>
    </source>
</evidence>
<dbReference type="GeneID" id="105172448"/>
<dbReference type="RefSeq" id="XP_020552649.1">
    <property type="nucleotide sequence ID" value="XM_020696990.1"/>
</dbReference>
<proteinExistence type="predicted"/>
<accession>A0A8M8V8K7</accession>
<sequence>MFGPSPSDRKGLSFPSFLCAVVDMYVCLPRSCLFALQYFEYVCDSEKLKTSNRVHFATSLIREVAALLLMRCESPSFSKLVKTSAHWKWLSESWVPTKGQRRRVKKWHYTSNDEGCWRWSAEEVGC</sequence>
<dbReference type="AlphaFoldDB" id="A0A8M8V8K7"/>
<name>A0A8M8V8K7_SESIN</name>